<dbReference type="EMBL" id="QDDL01000002">
    <property type="protein sequence ID" value="PVZ70420.1"/>
    <property type="molecule type" value="Genomic_DNA"/>
</dbReference>
<organism evidence="2 3">
    <name type="scientific">Pelagibaculum spongiae</name>
    <dbReference type="NCBI Taxonomy" id="2080658"/>
    <lineage>
        <taxon>Bacteria</taxon>
        <taxon>Pseudomonadati</taxon>
        <taxon>Pseudomonadota</taxon>
        <taxon>Gammaproteobacteria</taxon>
        <taxon>Oceanospirillales</taxon>
        <taxon>Pelagibaculum</taxon>
    </lineage>
</organism>
<name>A0A2V1GWP0_9GAMM</name>
<protein>
    <submittedName>
        <fullName evidence="2">DUF262 domain-containing protein</fullName>
    </submittedName>
</protein>
<accession>A0A2V1GWP0</accession>
<dbReference type="Pfam" id="PF03235">
    <property type="entry name" value="GmrSD_N"/>
    <property type="match status" value="1"/>
</dbReference>
<feature type="domain" description="GmrSD restriction endonucleases N-terminal" evidence="1">
    <location>
        <begin position="65"/>
        <end position="198"/>
    </location>
</feature>
<proteinExistence type="predicted"/>
<reference evidence="2 3" key="1">
    <citation type="submission" date="2018-04" db="EMBL/GenBank/DDBJ databases">
        <title>Thalassorhabdus spongiae gen. nov., sp. nov., isolated from a marine sponge in South-West Iceland.</title>
        <authorList>
            <person name="Knobloch S."/>
            <person name="Daussin A."/>
            <person name="Johannsson R."/>
            <person name="Marteinsson V.T."/>
        </authorList>
    </citation>
    <scope>NUCLEOTIDE SEQUENCE [LARGE SCALE GENOMIC DNA]</scope>
    <source>
        <strain evidence="2 3">Hp12</strain>
    </source>
</reference>
<comment type="caution">
    <text evidence="2">The sequence shown here is derived from an EMBL/GenBank/DDBJ whole genome shotgun (WGS) entry which is preliminary data.</text>
</comment>
<evidence type="ECO:0000259" key="1">
    <source>
        <dbReference type="Pfam" id="PF03235"/>
    </source>
</evidence>
<dbReference type="Proteomes" id="UP000244906">
    <property type="component" value="Unassembled WGS sequence"/>
</dbReference>
<dbReference type="PANTHER" id="PTHR39639">
    <property type="entry name" value="CHROMOSOME 16, WHOLE GENOME SHOTGUN SEQUENCE"/>
    <property type="match status" value="1"/>
</dbReference>
<dbReference type="PANTHER" id="PTHR39639:SF1">
    <property type="entry name" value="DUF262 DOMAIN-CONTAINING PROTEIN"/>
    <property type="match status" value="1"/>
</dbReference>
<evidence type="ECO:0000313" key="3">
    <source>
        <dbReference type="Proteomes" id="UP000244906"/>
    </source>
</evidence>
<keyword evidence="3" id="KW-1185">Reference proteome</keyword>
<gene>
    <name evidence="2" type="ORF">DC094_07460</name>
</gene>
<dbReference type="InterPro" id="IPR004919">
    <property type="entry name" value="GmrSD_N"/>
</dbReference>
<dbReference type="AlphaFoldDB" id="A0A2V1GWP0"/>
<sequence>MLKERLMPNGRKDSCYLAQEDEMSYWDGVSDSSPFNSSEIDVASVTLSLDSVIERMQCDEIDLNTDFQRRAEIWTVVQMSRLIESILIQLPLPVFYFDVSSEYNWQIIDGLQRLNAIKRFVLDKERPLKLKGLEFLSAELNGATYDDLPRPMQRRFREFQIITHQVRPSTPLNIKYSIFMRVNTGGTPLNSQEIRHALAPTHVREFLARCSEYPDFIELMGDRSRRMKDQELVLRFVAYEIFNSRETARNLVVLLNEAVERLRRADRDELDRLARLFALSLERSKALFGSEAFVKHLFQEGSKKRKSVALFEVWMRQLSKLSESDFSKLCAKRDRLLHELDETLTDNQDFIRSLSTNTQAIQNIEYRHAVTHHLVKIILRET</sequence>
<evidence type="ECO:0000313" key="2">
    <source>
        <dbReference type="EMBL" id="PVZ70420.1"/>
    </source>
</evidence>